<gene>
    <name evidence="15" type="ORF">CQR46_1148</name>
</gene>
<evidence type="ECO:0000256" key="7">
    <source>
        <dbReference type="ARBA" id="ARBA00022722"/>
    </source>
</evidence>
<dbReference type="Proteomes" id="UP000233730">
    <property type="component" value="Unassembled WGS sequence"/>
</dbReference>
<dbReference type="EMBL" id="PCGZ01000007">
    <property type="protein sequence ID" value="PKU90145.1"/>
    <property type="molecule type" value="Genomic_DNA"/>
</dbReference>
<comment type="subcellular location">
    <subcellularLocation>
        <location evidence="4">Cytoplasm</location>
    </subcellularLocation>
</comment>
<feature type="binding site" evidence="12">
    <location>
        <position position="27"/>
    </location>
    <ligand>
        <name>a divalent metal cation</name>
        <dbReference type="ChEBI" id="CHEBI:60240"/>
    </ligand>
</feature>
<dbReference type="CDD" id="cd07182">
    <property type="entry name" value="RNase_HII_bacteria_HII_like"/>
    <property type="match status" value="1"/>
</dbReference>
<evidence type="ECO:0000256" key="2">
    <source>
        <dbReference type="ARBA" id="ARBA00001946"/>
    </source>
</evidence>
<comment type="cofactor">
    <cofactor evidence="12">
        <name>Mn(2+)</name>
        <dbReference type="ChEBI" id="CHEBI:29035"/>
    </cofactor>
    <cofactor evidence="12">
        <name>Mg(2+)</name>
        <dbReference type="ChEBI" id="CHEBI:18420"/>
    </cofactor>
    <text evidence="12">Manganese or magnesium. Binds 1 divalent metal ion per monomer in the absence of substrate. May bind a second metal ion after substrate binding.</text>
</comment>
<evidence type="ECO:0000256" key="8">
    <source>
        <dbReference type="ARBA" id="ARBA00022723"/>
    </source>
</evidence>
<feature type="domain" description="RNase H type-2" evidence="14">
    <location>
        <begin position="21"/>
        <end position="279"/>
    </location>
</feature>
<dbReference type="InterPro" id="IPR024567">
    <property type="entry name" value="RNase_HII/HIII_dom"/>
</dbReference>
<keyword evidence="10 12" id="KW-0378">Hydrolase</keyword>
<evidence type="ECO:0000256" key="12">
    <source>
        <dbReference type="PROSITE-ProRule" id="PRU01319"/>
    </source>
</evidence>
<dbReference type="InterPro" id="IPR001352">
    <property type="entry name" value="RNase_HII/HIII"/>
</dbReference>
<evidence type="ECO:0000256" key="3">
    <source>
        <dbReference type="ARBA" id="ARBA00004065"/>
    </source>
</evidence>
<reference evidence="15 16" key="1">
    <citation type="submission" date="2017-10" db="EMBL/GenBank/DDBJ databases">
        <title>Bifidobacterium genomics.</title>
        <authorList>
            <person name="Lugli G.A."/>
            <person name="Milani C."/>
            <person name="Mancabelli L."/>
        </authorList>
    </citation>
    <scope>NUCLEOTIDE SEQUENCE [LARGE SCALE GENOMIC DNA]</scope>
    <source>
        <strain evidence="15 16">1524B</strain>
    </source>
</reference>
<comment type="similarity">
    <text evidence="5 13">Belongs to the RNase HII family.</text>
</comment>
<dbReference type="GO" id="GO:0004523">
    <property type="term" value="F:RNA-DNA hybrid ribonuclease activity"/>
    <property type="evidence" value="ECO:0007669"/>
    <property type="project" value="UniProtKB-UniRule"/>
</dbReference>
<dbReference type="EC" id="3.1.26.4" evidence="13"/>
<feature type="binding site" evidence="12">
    <location>
        <position position="28"/>
    </location>
    <ligand>
        <name>a divalent metal cation</name>
        <dbReference type="ChEBI" id="CHEBI:60240"/>
    </ligand>
</feature>
<keyword evidence="7 12" id="KW-0540">Nuclease</keyword>
<sequence length="279" mass="29676">MSISAVPTFDLEESLAREGYSVIVGFDEVGRGSLAGPVMVGAAAFLARRLPQAAREMPQYLADSKMLTERRREALYDPLQQWADAWAVGAASSAEIDEWGISHALGIAALRALDAVERTLFGAFTDAAGDTTDAMPAAQSGGGFRAQGSIPASGFQQATLAADWDALDPTARMPRVGAILDGPNDYITKALGTFEAPAVPVPAHVVTQVKGDQHCGSVACAAVLAKVTRDRLMTRLAESNPDYARYGWAHNKGYGSQAHRSAIAQYGPCDEHRTSWKLL</sequence>
<dbReference type="InterPro" id="IPR022898">
    <property type="entry name" value="RNase_HII"/>
</dbReference>
<dbReference type="GO" id="GO:0003723">
    <property type="term" value="F:RNA binding"/>
    <property type="evidence" value="ECO:0007669"/>
    <property type="project" value="UniProtKB-UniRule"/>
</dbReference>
<evidence type="ECO:0000313" key="15">
    <source>
        <dbReference type="EMBL" id="PKU90145.1"/>
    </source>
</evidence>
<evidence type="ECO:0000256" key="1">
    <source>
        <dbReference type="ARBA" id="ARBA00000077"/>
    </source>
</evidence>
<evidence type="ECO:0000256" key="13">
    <source>
        <dbReference type="RuleBase" id="RU003515"/>
    </source>
</evidence>
<organism evidence="15 16">
    <name type="scientific">Bifidobacterium pseudolongum subsp. globosum</name>
    <dbReference type="NCBI Taxonomy" id="1690"/>
    <lineage>
        <taxon>Bacteria</taxon>
        <taxon>Bacillati</taxon>
        <taxon>Actinomycetota</taxon>
        <taxon>Actinomycetes</taxon>
        <taxon>Bifidobacteriales</taxon>
        <taxon>Bifidobacteriaceae</taxon>
        <taxon>Bifidobacterium</taxon>
    </lineage>
</organism>
<dbReference type="GO" id="GO:0043137">
    <property type="term" value="P:DNA replication, removal of RNA primer"/>
    <property type="evidence" value="ECO:0007669"/>
    <property type="project" value="TreeGrafter"/>
</dbReference>
<evidence type="ECO:0000256" key="11">
    <source>
        <dbReference type="ARBA" id="ARBA00023211"/>
    </source>
</evidence>
<protein>
    <recommendedName>
        <fullName evidence="13">Ribonuclease</fullName>
        <ecNumber evidence="13">3.1.26.4</ecNumber>
    </recommendedName>
</protein>
<evidence type="ECO:0000256" key="9">
    <source>
        <dbReference type="ARBA" id="ARBA00022759"/>
    </source>
</evidence>
<comment type="caution">
    <text evidence="15">The sequence shown here is derived from an EMBL/GenBank/DDBJ whole genome shotgun (WGS) entry which is preliminary data.</text>
</comment>
<feature type="binding site" evidence="12">
    <location>
        <position position="126"/>
    </location>
    <ligand>
        <name>a divalent metal cation</name>
        <dbReference type="ChEBI" id="CHEBI:60240"/>
    </ligand>
</feature>
<comment type="cofactor">
    <cofactor evidence="2">
        <name>Mg(2+)</name>
        <dbReference type="ChEBI" id="CHEBI:18420"/>
    </cofactor>
</comment>
<evidence type="ECO:0000259" key="14">
    <source>
        <dbReference type="PROSITE" id="PS51975"/>
    </source>
</evidence>
<keyword evidence="11" id="KW-0464">Manganese</keyword>
<dbReference type="GO" id="GO:0006298">
    <property type="term" value="P:mismatch repair"/>
    <property type="evidence" value="ECO:0007669"/>
    <property type="project" value="TreeGrafter"/>
</dbReference>
<keyword evidence="6" id="KW-0963">Cytoplasm</keyword>
<dbReference type="AlphaFoldDB" id="A0A2N3QG58"/>
<evidence type="ECO:0000256" key="6">
    <source>
        <dbReference type="ARBA" id="ARBA00022490"/>
    </source>
</evidence>
<dbReference type="RefSeq" id="WP_101430004.1">
    <property type="nucleotide sequence ID" value="NZ_PCGZ01000007.1"/>
</dbReference>
<dbReference type="Pfam" id="PF01351">
    <property type="entry name" value="RNase_HII"/>
    <property type="match status" value="2"/>
</dbReference>
<dbReference type="GO" id="GO:0032299">
    <property type="term" value="C:ribonuclease H2 complex"/>
    <property type="evidence" value="ECO:0007669"/>
    <property type="project" value="TreeGrafter"/>
</dbReference>
<accession>A0A2N3QG58</accession>
<dbReference type="PANTHER" id="PTHR10954:SF18">
    <property type="entry name" value="RIBONUCLEASE HII"/>
    <property type="match status" value="1"/>
</dbReference>
<dbReference type="GO" id="GO:0046872">
    <property type="term" value="F:metal ion binding"/>
    <property type="evidence" value="ECO:0007669"/>
    <property type="project" value="UniProtKB-KW"/>
</dbReference>
<dbReference type="InterPro" id="IPR012337">
    <property type="entry name" value="RNaseH-like_sf"/>
</dbReference>
<comment type="function">
    <text evidence="3 13">Endonuclease that specifically degrades the RNA of RNA-DNA hybrids.</text>
</comment>
<evidence type="ECO:0000256" key="5">
    <source>
        <dbReference type="ARBA" id="ARBA00007383"/>
    </source>
</evidence>
<evidence type="ECO:0000256" key="10">
    <source>
        <dbReference type="ARBA" id="ARBA00022801"/>
    </source>
</evidence>
<dbReference type="SUPFAM" id="SSF53098">
    <property type="entry name" value="Ribonuclease H-like"/>
    <property type="match status" value="1"/>
</dbReference>
<name>A0A2N3QG58_9BIFI</name>
<keyword evidence="9 12" id="KW-0255">Endonuclease</keyword>
<proteinExistence type="inferred from homology"/>
<comment type="catalytic activity">
    <reaction evidence="1 12 13">
        <text>Endonucleolytic cleavage to 5'-phosphomonoester.</text>
        <dbReference type="EC" id="3.1.26.4"/>
    </reaction>
</comment>
<dbReference type="PANTHER" id="PTHR10954">
    <property type="entry name" value="RIBONUCLEASE H2 SUBUNIT A"/>
    <property type="match status" value="1"/>
</dbReference>
<dbReference type="GO" id="GO:0005737">
    <property type="term" value="C:cytoplasm"/>
    <property type="evidence" value="ECO:0007669"/>
    <property type="project" value="UniProtKB-SubCell"/>
</dbReference>
<keyword evidence="8 12" id="KW-0479">Metal-binding</keyword>
<dbReference type="Gene3D" id="3.30.420.10">
    <property type="entry name" value="Ribonuclease H-like superfamily/Ribonuclease H"/>
    <property type="match status" value="2"/>
</dbReference>
<dbReference type="InterPro" id="IPR036397">
    <property type="entry name" value="RNaseH_sf"/>
</dbReference>
<evidence type="ECO:0000313" key="16">
    <source>
        <dbReference type="Proteomes" id="UP000233730"/>
    </source>
</evidence>
<dbReference type="PROSITE" id="PS51975">
    <property type="entry name" value="RNASE_H_2"/>
    <property type="match status" value="1"/>
</dbReference>
<evidence type="ECO:0000256" key="4">
    <source>
        <dbReference type="ARBA" id="ARBA00004496"/>
    </source>
</evidence>